<name>A0ABU0GLC1_9CELL</name>
<protein>
    <recommendedName>
        <fullName evidence="5">DUF4229 domain-containing protein</fullName>
    </recommendedName>
</protein>
<evidence type="ECO:0000313" key="3">
    <source>
        <dbReference type="EMBL" id="MDQ0426146.1"/>
    </source>
</evidence>
<proteinExistence type="predicted"/>
<sequence length="105" mass="11480">MPVVVYSVLRVVLFAAATGLLWWAGMRSWLAPLLAAFLAWGLSYVLLGRQRDRAALWLAERAEQRRARGGRTAREAADADAEDAEAEGSSGAVREWPEGRRPAGT</sequence>
<keyword evidence="4" id="KW-1185">Reference proteome</keyword>
<dbReference type="InterPro" id="IPR025323">
    <property type="entry name" value="DUF4229"/>
</dbReference>
<keyword evidence="2" id="KW-0472">Membrane</keyword>
<feature type="transmembrane region" description="Helical" evidence="2">
    <location>
        <begin position="7"/>
        <end position="23"/>
    </location>
</feature>
<comment type="caution">
    <text evidence="3">The sequence shown here is derived from an EMBL/GenBank/DDBJ whole genome shotgun (WGS) entry which is preliminary data.</text>
</comment>
<dbReference type="Proteomes" id="UP001240250">
    <property type="component" value="Unassembled WGS sequence"/>
</dbReference>
<organism evidence="3 4">
    <name type="scientific">Cellulomonas iranensis</name>
    <dbReference type="NCBI Taxonomy" id="76862"/>
    <lineage>
        <taxon>Bacteria</taxon>
        <taxon>Bacillati</taxon>
        <taxon>Actinomycetota</taxon>
        <taxon>Actinomycetes</taxon>
        <taxon>Micrococcales</taxon>
        <taxon>Cellulomonadaceae</taxon>
        <taxon>Cellulomonas</taxon>
    </lineage>
</organism>
<evidence type="ECO:0000256" key="1">
    <source>
        <dbReference type="SAM" id="MobiDB-lite"/>
    </source>
</evidence>
<dbReference type="EMBL" id="JAUSVM010000001">
    <property type="protein sequence ID" value="MDQ0426146.1"/>
    <property type="molecule type" value="Genomic_DNA"/>
</dbReference>
<gene>
    <name evidence="3" type="ORF">JO380_002527</name>
</gene>
<feature type="compositionally biased region" description="Basic and acidic residues" evidence="1">
    <location>
        <begin position="95"/>
        <end position="105"/>
    </location>
</feature>
<feature type="compositionally biased region" description="Basic and acidic residues" evidence="1">
    <location>
        <begin position="66"/>
        <end position="77"/>
    </location>
</feature>
<evidence type="ECO:0008006" key="5">
    <source>
        <dbReference type="Google" id="ProtNLM"/>
    </source>
</evidence>
<keyword evidence="2" id="KW-1133">Transmembrane helix</keyword>
<evidence type="ECO:0000256" key="2">
    <source>
        <dbReference type="SAM" id="Phobius"/>
    </source>
</evidence>
<feature type="region of interest" description="Disordered" evidence="1">
    <location>
        <begin position="66"/>
        <end position="105"/>
    </location>
</feature>
<accession>A0ABU0GLC1</accession>
<feature type="transmembrane region" description="Helical" evidence="2">
    <location>
        <begin position="29"/>
        <end position="47"/>
    </location>
</feature>
<dbReference type="RefSeq" id="WP_070320563.1">
    <property type="nucleotide sequence ID" value="NZ_JAUSVM010000001.1"/>
</dbReference>
<dbReference type="Pfam" id="PF14012">
    <property type="entry name" value="DUF4229"/>
    <property type="match status" value="1"/>
</dbReference>
<evidence type="ECO:0000313" key="4">
    <source>
        <dbReference type="Proteomes" id="UP001240250"/>
    </source>
</evidence>
<reference evidence="3 4" key="1">
    <citation type="submission" date="2023-07" db="EMBL/GenBank/DDBJ databases">
        <title>Sequencing the genomes of 1000 actinobacteria strains.</title>
        <authorList>
            <person name="Klenk H.-P."/>
        </authorList>
    </citation>
    <scope>NUCLEOTIDE SEQUENCE [LARGE SCALE GENOMIC DNA]</scope>
    <source>
        <strain evidence="3 4">DSM 14785</strain>
    </source>
</reference>
<keyword evidence="2" id="KW-0812">Transmembrane</keyword>